<dbReference type="EMBL" id="FPBF01000011">
    <property type="protein sequence ID" value="SFU19739.1"/>
    <property type="molecule type" value="Genomic_DNA"/>
</dbReference>
<sequence length="396" mass="44736">MHKSHFLILTALFAATIFSCSQSPEETNEASSNPIQELQFEVVDSIMVDLLEQVAILDYLPSKDQYLMKNSREGRVFLVSGKGEILETHELGGEGPNQIMGFMEGRFYGESGYVFKEISMEMPYHIYDADFNKIKTTKGTVKDMMSLSINSNKQSFAVYDDNGEYKLVGEEPNSFSAADINLETIGADFYNRVNTGFILDVEQDSVYYLNVYPEDWKFKKEQKWVGSSNATLSFDPATNTLSSLPKMGGQFGIYKLEGNTAVYQKSVNVSHPDRDNYEATLGLNGLVYPGFSDIKTFGPYQILTFFTAMPEDIFNGFRAKSEEYFRDPEFNEAVAKYVKRRYIIVKGDQQIGIVNEFPVEGVVNLGLADGTLIIKAADGEVERDYNLFYKVRLVEE</sequence>
<dbReference type="OrthoDB" id="978727at2"/>
<evidence type="ECO:0000313" key="2">
    <source>
        <dbReference type="Proteomes" id="UP000199673"/>
    </source>
</evidence>
<gene>
    <name evidence="1" type="ORF">SAMN04489724_0186</name>
</gene>
<protein>
    <submittedName>
        <fullName evidence="1">Uncharacterized protein</fullName>
    </submittedName>
</protein>
<keyword evidence="2" id="KW-1185">Reference proteome</keyword>
<dbReference type="RefSeq" id="WP_091698261.1">
    <property type="nucleotide sequence ID" value="NZ_FPBF01000011.1"/>
</dbReference>
<name>A0A1I7E764_9BACT</name>
<dbReference type="Proteomes" id="UP000199673">
    <property type="component" value="Unassembled WGS sequence"/>
</dbReference>
<organism evidence="1 2">
    <name type="scientific">Algoriphagus locisalis</name>
    <dbReference type="NCBI Taxonomy" id="305507"/>
    <lineage>
        <taxon>Bacteria</taxon>
        <taxon>Pseudomonadati</taxon>
        <taxon>Bacteroidota</taxon>
        <taxon>Cytophagia</taxon>
        <taxon>Cytophagales</taxon>
        <taxon>Cyclobacteriaceae</taxon>
        <taxon>Algoriphagus</taxon>
    </lineage>
</organism>
<reference evidence="2" key="1">
    <citation type="submission" date="2016-10" db="EMBL/GenBank/DDBJ databases">
        <authorList>
            <person name="Varghese N."/>
            <person name="Submissions S."/>
        </authorList>
    </citation>
    <scope>NUCLEOTIDE SEQUENCE [LARGE SCALE GENOMIC DNA]</scope>
    <source>
        <strain evidence="2">DSM 23445</strain>
    </source>
</reference>
<dbReference type="PROSITE" id="PS51257">
    <property type="entry name" value="PROKAR_LIPOPROTEIN"/>
    <property type="match status" value="1"/>
</dbReference>
<evidence type="ECO:0000313" key="1">
    <source>
        <dbReference type="EMBL" id="SFU19739.1"/>
    </source>
</evidence>
<accession>A0A1I7E764</accession>
<dbReference type="AlphaFoldDB" id="A0A1I7E764"/>
<proteinExistence type="predicted"/>